<dbReference type="Proteomes" id="UP000308768">
    <property type="component" value="Unassembled WGS sequence"/>
</dbReference>
<dbReference type="InterPro" id="IPR051236">
    <property type="entry name" value="HAT_RTT109-like"/>
</dbReference>
<evidence type="ECO:0000256" key="3">
    <source>
        <dbReference type="SAM" id="MobiDB-lite"/>
    </source>
</evidence>
<evidence type="ECO:0000256" key="4">
    <source>
        <dbReference type="SAM" id="Phobius"/>
    </source>
</evidence>
<dbReference type="STRING" id="331657.A0A4U0XIS4"/>
<feature type="region of interest" description="Disordered" evidence="3">
    <location>
        <begin position="1"/>
        <end position="22"/>
    </location>
</feature>
<dbReference type="PANTHER" id="PTHR31571:SF1">
    <property type="entry name" value="ALTERED INHERITANCE OF MITOCHONDRIA PROTEIN 6"/>
    <property type="match status" value="1"/>
</dbReference>
<comment type="caution">
    <text evidence="5">The sequence shown here is derived from an EMBL/GenBank/DDBJ whole genome shotgun (WGS) entry which is preliminary data.</text>
</comment>
<dbReference type="GO" id="GO:0006629">
    <property type="term" value="P:lipid metabolic process"/>
    <property type="evidence" value="ECO:0007669"/>
    <property type="project" value="InterPro"/>
</dbReference>
<keyword evidence="6" id="KW-1185">Reference proteome</keyword>
<evidence type="ECO:0000256" key="1">
    <source>
        <dbReference type="ARBA" id="ARBA00008858"/>
    </source>
</evidence>
<gene>
    <name evidence="5" type="ORF">B0A49_01986</name>
</gene>
<dbReference type="SUPFAM" id="SSF51695">
    <property type="entry name" value="PLC-like phosphodiesterases"/>
    <property type="match status" value="1"/>
</dbReference>
<dbReference type="AlphaFoldDB" id="A0A4U0XIS4"/>
<reference evidence="5 6" key="1">
    <citation type="submission" date="2017-03" db="EMBL/GenBank/DDBJ databases">
        <title>Genomes of endolithic fungi from Antarctica.</title>
        <authorList>
            <person name="Coleine C."/>
            <person name="Masonjones S."/>
            <person name="Stajich J.E."/>
        </authorList>
    </citation>
    <scope>NUCLEOTIDE SEQUENCE [LARGE SCALE GENOMIC DNA]</scope>
    <source>
        <strain evidence="5 6">CCFEE 5187</strain>
    </source>
</reference>
<evidence type="ECO:0000313" key="6">
    <source>
        <dbReference type="Proteomes" id="UP000308768"/>
    </source>
</evidence>
<dbReference type="GO" id="GO:0008081">
    <property type="term" value="F:phosphoric diester hydrolase activity"/>
    <property type="evidence" value="ECO:0007669"/>
    <property type="project" value="InterPro"/>
</dbReference>
<dbReference type="EMBL" id="NAJN01000209">
    <property type="protein sequence ID" value="TKA77000.1"/>
    <property type="molecule type" value="Genomic_DNA"/>
</dbReference>
<accession>A0A4U0XIS4</accession>
<dbReference type="OrthoDB" id="4153866at2759"/>
<feature type="region of interest" description="Disordered" evidence="3">
    <location>
        <begin position="298"/>
        <end position="343"/>
    </location>
</feature>
<dbReference type="InterPro" id="IPR017946">
    <property type="entry name" value="PLC-like_Pdiesterase_TIM-brl"/>
</dbReference>
<name>A0A4U0XIS4_9PEZI</name>
<keyword evidence="4" id="KW-1133">Transmembrane helix</keyword>
<sequence length="449" mass="50877">MDRSSGGPFQDEDPSILQTKEEDQQLHALLEEENWVDHARQLEERGSHVEPRRKLIWRRYASFMPFGVWRKRDTREYSNDEAYSFSPPTSEKRAEVMKRSRWATRVCLGVPIGVLAVFGIVHLINVLIGFGPLFWDDDTDTFLSHWGQPGHLDVWLFDRNDELFVGHDRSSLSPNRTFQNLYVKPLVEILDKQNPFSEFVDASAVKNGVFDEEPERTLVLLVDFKTAGRDLFPHVKDQLSVLRSKGYLTYFNGSATIMGPVTVVGTGNTPFDLITSNDTYRDVIFDAPLESLWVHPAQQAPATAPERESLDDGLAPKRSSMPLHSLNPKTLHTKRSDAGQGSSGLSIATSSSAFDSSNSYYASVSFMSTIGYPWRGHLSAKQMLKLRGQIAGAKSRGLKARYWDTPNWPIGLRNHVWDVLVKEGVDYLNVDDLKAAAKKDWKTHKHPFW</sequence>
<evidence type="ECO:0000313" key="5">
    <source>
        <dbReference type="EMBL" id="TKA77000.1"/>
    </source>
</evidence>
<feature type="transmembrane region" description="Helical" evidence="4">
    <location>
        <begin position="102"/>
        <end position="135"/>
    </location>
</feature>
<keyword evidence="4" id="KW-0812">Transmembrane</keyword>
<proteinExistence type="inferred from homology"/>
<comment type="similarity">
    <text evidence="1">Belongs to the AIM6 family.</text>
</comment>
<dbReference type="PANTHER" id="PTHR31571">
    <property type="entry name" value="ALTERED INHERITANCE OF MITOCHONDRIA PROTEIN 6"/>
    <property type="match status" value="1"/>
</dbReference>
<protein>
    <recommendedName>
        <fullName evidence="2">Altered inheritance of mitochondria protein 6</fullName>
    </recommendedName>
</protein>
<evidence type="ECO:0000256" key="2">
    <source>
        <dbReference type="ARBA" id="ARBA00014286"/>
    </source>
</evidence>
<organism evidence="5 6">
    <name type="scientific">Cryomyces minteri</name>
    <dbReference type="NCBI Taxonomy" id="331657"/>
    <lineage>
        <taxon>Eukaryota</taxon>
        <taxon>Fungi</taxon>
        <taxon>Dikarya</taxon>
        <taxon>Ascomycota</taxon>
        <taxon>Pezizomycotina</taxon>
        <taxon>Dothideomycetes</taxon>
        <taxon>Dothideomycetes incertae sedis</taxon>
        <taxon>Cryomyces</taxon>
    </lineage>
</organism>
<keyword evidence="4" id="KW-0472">Membrane</keyword>